<name>A0ABW4ML27_9BACI</name>
<dbReference type="EMBL" id="JBHUEK010000008">
    <property type="protein sequence ID" value="MFD1778309.1"/>
    <property type="molecule type" value="Genomic_DNA"/>
</dbReference>
<comment type="subcellular location">
    <subcellularLocation>
        <location evidence="1">Cell membrane</location>
        <topology evidence="1">Single-pass membrane protein</topology>
    </subcellularLocation>
</comment>
<dbReference type="InterPro" id="IPR036737">
    <property type="entry name" value="OmpA-like_sf"/>
</dbReference>
<evidence type="ECO:0000256" key="6">
    <source>
        <dbReference type="ARBA" id="ARBA00023136"/>
    </source>
</evidence>
<comment type="caution">
    <text evidence="10">The sequence shown here is derived from an EMBL/GenBank/DDBJ whole genome shotgun (WGS) entry which is preliminary data.</text>
</comment>
<dbReference type="Proteomes" id="UP001597227">
    <property type="component" value="Unassembled WGS sequence"/>
</dbReference>
<dbReference type="SUPFAM" id="SSF103088">
    <property type="entry name" value="OmpA-like"/>
    <property type="match status" value="1"/>
</dbReference>
<reference evidence="11" key="1">
    <citation type="journal article" date="2019" name="Int. J. Syst. Evol. Microbiol.">
        <title>The Global Catalogue of Microorganisms (GCM) 10K type strain sequencing project: providing services to taxonomists for standard genome sequencing and annotation.</title>
        <authorList>
            <consortium name="The Broad Institute Genomics Platform"/>
            <consortium name="The Broad Institute Genome Sequencing Center for Infectious Disease"/>
            <person name="Wu L."/>
            <person name="Ma J."/>
        </authorList>
    </citation>
    <scope>NUCLEOTIDE SEQUENCE [LARGE SCALE GENOMIC DNA]</scope>
    <source>
        <strain evidence="11">CCUG 15531</strain>
    </source>
</reference>
<feature type="domain" description="OmpA-like" evidence="9">
    <location>
        <begin position="111"/>
        <end position="233"/>
    </location>
</feature>
<gene>
    <name evidence="10" type="primary">motB</name>
    <name evidence="10" type="ORF">ACFSFW_06485</name>
</gene>
<dbReference type="Pfam" id="PF00691">
    <property type="entry name" value="OmpA"/>
    <property type="match status" value="1"/>
</dbReference>
<keyword evidence="8" id="KW-0175">Coiled coil</keyword>
<dbReference type="PANTHER" id="PTHR30329">
    <property type="entry name" value="STATOR ELEMENT OF FLAGELLAR MOTOR COMPLEX"/>
    <property type="match status" value="1"/>
</dbReference>
<evidence type="ECO:0000259" key="9">
    <source>
        <dbReference type="PROSITE" id="PS51123"/>
    </source>
</evidence>
<keyword evidence="4" id="KW-0812">Transmembrane</keyword>
<keyword evidence="10" id="KW-0282">Flagellum</keyword>
<evidence type="ECO:0000313" key="10">
    <source>
        <dbReference type="EMBL" id="MFD1778309.1"/>
    </source>
</evidence>
<protein>
    <submittedName>
        <fullName evidence="10">Flagellar motor protein MotB</fullName>
    </submittedName>
</protein>
<dbReference type="InterPro" id="IPR050330">
    <property type="entry name" value="Bact_OuterMem_StrucFunc"/>
</dbReference>
<evidence type="ECO:0000256" key="2">
    <source>
        <dbReference type="ARBA" id="ARBA00008914"/>
    </source>
</evidence>
<dbReference type="PROSITE" id="PS51123">
    <property type="entry name" value="OMPA_2"/>
    <property type="match status" value="1"/>
</dbReference>
<feature type="coiled-coil region" evidence="8">
    <location>
        <begin position="65"/>
        <end position="98"/>
    </location>
</feature>
<evidence type="ECO:0000256" key="3">
    <source>
        <dbReference type="ARBA" id="ARBA00022475"/>
    </source>
</evidence>
<evidence type="ECO:0000256" key="5">
    <source>
        <dbReference type="ARBA" id="ARBA00022989"/>
    </source>
</evidence>
<keyword evidence="10" id="KW-0969">Cilium</keyword>
<keyword evidence="10" id="KW-0966">Cell projection</keyword>
<accession>A0ABW4ML27</accession>
<evidence type="ECO:0000313" key="11">
    <source>
        <dbReference type="Proteomes" id="UP001597227"/>
    </source>
</evidence>
<dbReference type="Gene3D" id="3.30.1330.60">
    <property type="entry name" value="OmpA-like domain"/>
    <property type="match status" value="1"/>
</dbReference>
<keyword evidence="3" id="KW-1003">Cell membrane</keyword>
<evidence type="ECO:0000256" key="1">
    <source>
        <dbReference type="ARBA" id="ARBA00004162"/>
    </source>
</evidence>
<dbReference type="InterPro" id="IPR006665">
    <property type="entry name" value="OmpA-like"/>
</dbReference>
<proteinExistence type="inferred from homology"/>
<keyword evidence="5" id="KW-1133">Transmembrane helix</keyword>
<keyword evidence="11" id="KW-1185">Reference proteome</keyword>
<dbReference type="Pfam" id="PF13677">
    <property type="entry name" value="MotB_plug"/>
    <property type="match status" value="1"/>
</dbReference>
<dbReference type="PANTHER" id="PTHR30329:SF21">
    <property type="entry name" value="LIPOPROTEIN YIAD-RELATED"/>
    <property type="match status" value="1"/>
</dbReference>
<keyword evidence="6 7" id="KW-0472">Membrane</keyword>
<organism evidence="10 11">
    <name type="scientific">Fredinandcohnia salidurans</name>
    <dbReference type="NCBI Taxonomy" id="2595041"/>
    <lineage>
        <taxon>Bacteria</taxon>
        <taxon>Bacillati</taxon>
        <taxon>Bacillota</taxon>
        <taxon>Bacilli</taxon>
        <taxon>Bacillales</taxon>
        <taxon>Bacillaceae</taxon>
        <taxon>Fredinandcohnia</taxon>
    </lineage>
</organism>
<dbReference type="NCBIfam" id="NF005831">
    <property type="entry name" value="PRK07734.1"/>
    <property type="match status" value="1"/>
</dbReference>
<dbReference type="InterPro" id="IPR025713">
    <property type="entry name" value="MotB-like_N_dom"/>
</dbReference>
<sequence>MDESWLVPYADILTLLLALFIVLFAASNVDAQKFNALRSSFNNVFTGGTSVLEYESPTPVEIDTVAIQNEKDKEKEREKQEQEELKELQKKINGYIAESGLDLSLKTRLTEEGLLVTIQDGAFFNPASAKVRPEDIKIAREISELLVMDSPRNIIVSGHTDTVPINNHEFKSNWHLSVMRSVNFMSILLENEKLDPSRFSARGLGEYEPVATNDTPEGRSLNRRVEILILPNGVEQE</sequence>
<evidence type="ECO:0000256" key="7">
    <source>
        <dbReference type="PROSITE-ProRule" id="PRU00473"/>
    </source>
</evidence>
<evidence type="ECO:0000256" key="4">
    <source>
        <dbReference type="ARBA" id="ARBA00022692"/>
    </source>
</evidence>
<comment type="similarity">
    <text evidence="2">Belongs to the MotB family.</text>
</comment>
<evidence type="ECO:0000256" key="8">
    <source>
        <dbReference type="SAM" id="Coils"/>
    </source>
</evidence>
<dbReference type="CDD" id="cd07185">
    <property type="entry name" value="OmpA_C-like"/>
    <property type="match status" value="1"/>
</dbReference>
<dbReference type="RefSeq" id="WP_388036309.1">
    <property type="nucleotide sequence ID" value="NZ_JBHUEK010000008.1"/>
</dbReference>